<dbReference type="InterPro" id="IPR004358">
    <property type="entry name" value="Sig_transdc_His_kin-like_C"/>
</dbReference>
<evidence type="ECO:0000256" key="5">
    <source>
        <dbReference type="SAM" id="SignalP"/>
    </source>
</evidence>
<gene>
    <name evidence="7" type="ORF">HHL22_04130</name>
</gene>
<organism evidence="7 8">
    <name type="scientific">Hymenobacter polaris</name>
    <dbReference type="NCBI Taxonomy" id="2682546"/>
    <lineage>
        <taxon>Bacteria</taxon>
        <taxon>Pseudomonadati</taxon>
        <taxon>Bacteroidota</taxon>
        <taxon>Cytophagia</taxon>
        <taxon>Cytophagales</taxon>
        <taxon>Hymenobacteraceae</taxon>
        <taxon>Hymenobacter</taxon>
    </lineage>
</organism>
<evidence type="ECO:0000256" key="2">
    <source>
        <dbReference type="ARBA" id="ARBA00012438"/>
    </source>
</evidence>
<keyword evidence="4" id="KW-0812">Transmembrane</keyword>
<dbReference type="Proteomes" id="UP000559626">
    <property type="component" value="Unassembled WGS sequence"/>
</dbReference>
<feature type="coiled-coil region" evidence="3">
    <location>
        <begin position="757"/>
        <end position="802"/>
    </location>
</feature>
<dbReference type="Gene3D" id="2.60.40.10">
    <property type="entry name" value="Immunoglobulins"/>
    <property type="match status" value="1"/>
</dbReference>
<keyword evidence="5" id="KW-0732">Signal</keyword>
<dbReference type="InterPro" id="IPR005467">
    <property type="entry name" value="His_kinase_dom"/>
</dbReference>
<accession>A0A7Y0ABQ3</accession>
<sequence>MTFRCLLLRGCWLWLGLVGLLAGPAWAQADGGTPPTRFYLPTLYKAHSQNFALAQDRRGVLYAGNFAGVLEYDGLAWRSIPTTDITKVSALRLGRDGRLYVGASGEFGYLRPDSTGRLAFASLSEHVRTRFSEVLAILTTATGPCFVTREVLFWWDGRHLRQQALRAPVQAAFQVGEELYLFQPSVGLSRWQAGRWQPLPLAADAPRPSDAAALLPLADGRRLLATSSQGLYQLAEGTLAPLASNANAALLSRQVTAGAVLRDHSLVLGTARGSLLRLGPSGQLLQVLEGEEGLAGQLINALFTDQEGSLWVALNNGLAQLELPSPLTLFDQAARQTGEINDMLRLGNTLYLAASNGLFALGDGGLRALSTGGSSFALASLGGQLYVGTSEGLHRLAGGHEQALTTDYVLALAAARHDATHLYVGTERGLGVLTVLPGRAPHYRPVPALSERVFGVNEDASGNVWLETLKAGLYRYVPATGQLTHYGRPQGLPTQLYNRLAITSQGVLACNEKGIFRFDTLRQRFAPYAPLGAAAGSTIWLNDLVQDSTGNLWAVNGNKLGLTLYRRQGSRFVGVPTPFRPVAASPINVVYPDRNGVVWFGGRDGLVRYDERVTKTYAQPFTALLRLVETVNGRVLYAGATSAAPATVTLPPRGNDISFDFAAATYPVTQALSFQYQLENYDAGWSEWGPASKKEYTNLPAGDYRFRVRARNVYGTVSREAQYAFAVAAPWYAHWWALGLLGLLGAGLVYWLVRWRLRVLVQEKQSLESLIEQRTEEVLSQKAELENQSEELAVKNDQLEKIDLIVQSINAEVDFSHLFQNILAQFSIIRNMNSASFLVYHHEEQAFRYHALRASVDLSHLAEARLTLEQAEARYLTGAVEIYEHIYLKKDVRFELLGNPADDLPEPKSLITIVLANQGQIEGLITLENTTRTDAFDQRDLSMVGNLKEHLIAAFIKTRLLQNIEHTLHDLKETQGELVRQERLASVGQLTKGIADRIQNPLNYVKNFTESSNQILTDVLDAVTAQQAALPPDTYQNLLTDLQDLRLNATTVLEHSNSTTRILSDMKRLLREKSREFLETDLNIFVESRLRTVQQELKSEYKNLNVQVNTRLSAAPLRVRLLPFELGEALQVIISNAYYAMQEKCRRLPGYGPVLEVSTSRLPGQAELRLRDNGKGIAPGERAKLFSPFFTTKPTSKGTGLGLFMSKDILEAHGGTIELLSQEGEFTELVLRLPLLDY</sequence>
<comment type="catalytic activity">
    <reaction evidence="1">
        <text>ATP + protein L-histidine = ADP + protein N-phospho-L-histidine.</text>
        <dbReference type="EC" id="2.7.13.3"/>
    </reaction>
</comment>
<dbReference type="Gene3D" id="1.10.287.130">
    <property type="match status" value="1"/>
</dbReference>
<evidence type="ECO:0000256" key="1">
    <source>
        <dbReference type="ARBA" id="ARBA00000085"/>
    </source>
</evidence>
<feature type="transmembrane region" description="Helical" evidence="4">
    <location>
        <begin position="731"/>
        <end position="753"/>
    </location>
</feature>
<dbReference type="GO" id="GO:0004673">
    <property type="term" value="F:protein histidine kinase activity"/>
    <property type="evidence" value="ECO:0007669"/>
    <property type="project" value="UniProtKB-EC"/>
</dbReference>
<dbReference type="InterPro" id="IPR029016">
    <property type="entry name" value="GAF-like_dom_sf"/>
</dbReference>
<dbReference type="PROSITE" id="PS50109">
    <property type="entry name" value="HIS_KIN"/>
    <property type="match status" value="1"/>
</dbReference>
<dbReference type="AlphaFoldDB" id="A0A7Y0ABQ3"/>
<comment type="caution">
    <text evidence="7">The sequence shown here is derived from an EMBL/GenBank/DDBJ whole genome shotgun (WGS) entry which is preliminary data.</text>
</comment>
<dbReference type="SUPFAM" id="SSF55874">
    <property type="entry name" value="ATPase domain of HSP90 chaperone/DNA topoisomerase II/histidine kinase"/>
    <property type="match status" value="1"/>
</dbReference>
<dbReference type="InterPro" id="IPR013783">
    <property type="entry name" value="Ig-like_fold"/>
</dbReference>
<feature type="chain" id="PRO_5030989606" description="histidine kinase" evidence="5">
    <location>
        <begin position="28"/>
        <end position="1238"/>
    </location>
</feature>
<keyword evidence="4" id="KW-1133">Transmembrane helix</keyword>
<evidence type="ECO:0000259" key="6">
    <source>
        <dbReference type="PROSITE" id="PS50109"/>
    </source>
</evidence>
<evidence type="ECO:0000313" key="8">
    <source>
        <dbReference type="Proteomes" id="UP000559626"/>
    </source>
</evidence>
<dbReference type="InterPro" id="IPR003594">
    <property type="entry name" value="HATPase_dom"/>
</dbReference>
<dbReference type="SUPFAM" id="SSF63829">
    <property type="entry name" value="Calcium-dependent phosphotriesterase"/>
    <property type="match status" value="2"/>
</dbReference>
<dbReference type="Gene3D" id="3.30.565.10">
    <property type="entry name" value="Histidine kinase-like ATPase, C-terminal domain"/>
    <property type="match status" value="1"/>
</dbReference>
<keyword evidence="4" id="KW-0472">Membrane</keyword>
<dbReference type="RefSeq" id="WP_169529690.1">
    <property type="nucleotide sequence ID" value="NZ_JABBGH010000001.1"/>
</dbReference>
<dbReference type="InterPro" id="IPR015943">
    <property type="entry name" value="WD40/YVTN_repeat-like_dom_sf"/>
</dbReference>
<reference evidence="7 8" key="1">
    <citation type="submission" date="2020-04" db="EMBL/GenBank/DDBJ databases">
        <title>Hymenobacter polaris sp. nov., isolated from Arctic soil.</title>
        <authorList>
            <person name="Dahal R.H."/>
        </authorList>
    </citation>
    <scope>NUCLEOTIDE SEQUENCE [LARGE SCALE GENOMIC DNA]</scope>
    <source>
        <strain evidence="7 8">RP-2-7</strain>
    </source>
</reference>
<dbReference type="InterPro" id="IPR036890">
    <property type="entry name" value="HATPase_C_sf"/>
</dbReference>
<keyword evidence="3" id="KW-0175">Coiled coil</keyword>
<dbReference type="EMBL" id="JABBGH010000001">
    <property type="protein sequence ID" value="NML64387.1"/>
    <property type="molecule type" value="Genomic_DNA"/>
</dbReference>
<dbReference type="InterPro" id="IPR011123">
    <property type="entry name" value="Y_Y_Y"/>
</dbReference>
<dbReference type="PRINTS" id="PR00344">
    <property type="entry name" value="BCTRLSENSOR"/>
</dbReference>
<protein>
    <recommendedName>
        <fullName evidence="2">histidine kinase</fullName>
        <ecNumber evidence="2">2.7.13.3</ecNumber>
    </recommendedName>
</protein>
<feature type="signal peptide" evidence="5">
    <location>
        <begin position="1"/>
        <end position="27"/>
    </location>
</feature>
<dbReference type="Pfam" id="PF02518">
    <property type="entry name" value="HATPase_c"/>
    <property type="match status" value="1"/>
</dbReference>
<keyword evidence="8" id="KW-1185">Reference proteome</keyword>
<dbReference type="Gene3D" id="3.30.450.40">
    <property type="match status" value="1"/>
</dbReference>
<evidence type="ECO:0000256" key="3">
    <source>
        <dbReference type="SAM" id="Coils"/>
    </source>
</evidence>
<name>A0A7Y0ABQ3_9BACT</name>
<dbReference type="EC" id="2.7.13.3" evidence="2"/>
<dbReference type="PANTHER" id="PTHR43065">
    <property type="entry name" value="SENSOR HISTIDINE KINASE"/>
    <property type="match status" value="1"/>
</dbReference>
<dbReference type="SMART" id="SM00387">
    <property type="entry name" value="HATPase_c"/>
    <property type="match status" value="1"/>
</dbReference>
<dbReference type="Pfam" id="PF07495">
    <property type="entry name" value="Y_Y_Y"/>
    <property type="match status" value="1"/>
</dbReference>
<proteinExistence type="predicted"/>
<dbReference type="Gene3D" id="2.130.10.10">
    <property type="entry name" value="YVTN repeat-like/Quinoprotein amine dehydrogenase"/>
    <property type="match status" value="2"/>
</dbReference>
<evidence type="ECO:0000256" key="4">
    <source>
        <dbReference type="SAM" id="Phobius"/>
    </source>
</evidence>
<feature type="domain" description="Histidine kinase" evidence="6">
    <location>
        <begin position="993"/>
        <end position="1237"/>
    </location>
</feature>
<dbReference type="PANTHER" id="PTHR43065:SF42">
    <property type="entry name" value="TWO-COMPONENT SENSOR PPRA"/>
    <property type="match status" value="1"/>
</dbReference>
<evidence type="ECO:0000313" key="7">
    <source>
        <dbReference type="EMBL" id="NML64387.1"/>
    </source>
</evidence>
<dbReference type="SUPFAM" id="SSF55781">
    <property type="entry name" value="GAF domain-like"/>
    <property type="match status" value="1"/>
</dbReference>